<dbReference type="EMBL" id="JACGWK010000015">
    <property type="protein sequence ID" value="KAL0313976.1"/>
    <property type="molecule type" value="Genomic_DNA"/>
</dbReference>
<name>A0AAW2L8A1_9LAMI</name>
<reference evidence="1" key="2">
    <citation type="journal article" date="2024" name="Plant">
        <title>Genomic evolution and insights into agronomic trait innovations of Sesamum species.</title>
        <authorList>
            <person name="Miao H."/>
            <person name="Wang L."/>
            <person name="Qu L."/>
            <person name="Liu H."/>
            <person name="Sun Y."/>
            <person name="Le M."/>
            <person name="Wang Q."/>
            <person name="Wei S."/>
            <person name="Zheng Y."/>
            <person name="Lin W."/>
            <person name="Duan Y."/>
            <person name="Cao H."/>
            <person name="Xiong S."/>
            <person name="Wang X."/>
            <person name="Wei L."/>
            <person name="Li C."/>
            <person name="Ma Q."/>
            <person name="Ju M."/>
            <person name="Zhao R."/>
            <person name="Li G."/>
            <person name="Mu C."/>
            <person name="Tian Q."/>
            <person name="Mei H."/>
            <person name="Zhang T."/>
            <person name="Gao T."/>
            <person name="Zhang H."/>
        </authorList>
    </citation>
    <scope>NUCLEOTIDE SEQUENCE</scope>
    <source>
        <strain evidence="1">G01</strain>
    </source>
</reference>
<protein>
    <recommendedName>
        <fullName evidence="2">RNase H type-1 domain-containing protein</fullName>
    </recommendedName>
</protein>
<organism evidence="1">
    <name type="scientific">Sesamum angustifolium</name>
    <dbReference type="NCBI Taxonomy" id="2727405"/>
    <lineage>
        <taxon>Eukaryota</taxon>
        <taxon>Viridiplantae</taxon>
        <taxon>Streptophyta</taxon>
        <taxon>Embryophyta</taxon>
        <taxon>Tracheophyta</taxon>
        <taxon>Spermatophyta</taxon>
        <taxon>Magnoliopsida</taxon>
        <taxon>eudicotyledons</taxon>
        <taxon>Gunneridae</taxon>
        <taxon>Pentapetalae</taxon>
        <taxon>asterids</taxon>
        <taxon>lamiids</taxon>
        <taxon>Lamiales</taxon>
        <taxon>Pedaliaceae</taxon>
        <taxon>Sesamum</taxon>
    </lineage>
</organism>
<gene>
    <name evidence="1" type="ORF">Sangu_2242000</name>
</gene>
<dbReference type="AlphaFoldDB" id="A0AAW2L8A1"/>
<sequence length="136" mass="15315">MASSSKSLYKFGNQSTLEVMHLQLGYSKSRSLKMELSKKQNCLLVDTGWVKLNIDGASKGNPGLAWLELEALSETMREKSSFTFSEPIGFTNNMEAEMHVVLRGFCICLEKGFSKVWLELDALHVIHLIFKQVRGV</sequence>
<dbReference type="GO" id="GO:0003676">
    <property type="term" value="F:nucleic acid binding"/>
    <property type="evidence" value="ECO:0007669"/>
    <property type="project" value="InterPro"/>
</dbReference>
<dbReference type="InterPro" id="IPR036397">
    <property type="entry name" value="RNaseH_sf"/>
</dbReference>
<dbReference type="CDD" id="cd06222">
    <property type="entry name" value="RNase_H_like"/>
    <property type="match status" value="1"/>
</dbReference>
<dbReference type="InterPro" id="IPR044730">
    <property type="entry name" value="RNase_H-like_dom_plant"/>
</dbReference>
<dbReference type="PANTHER" id="PTHR47723">
    <property type="entry name" value="OS05G0353850 PROTEIN"/>
    <property type="match status" value="1"/>
</dbReference>
<feature type="non-terminal residue" evidence="1">
    <location>
        <position position="136"/>
    </location>
</feature>
<evidence type="ECO:0008006" key="2">
    <source>
        <dbReference type="Google" id="ProtNLM"/>
    </source>
</evidence>
<proteinExistence type="predicted"/>
<dbReference type="Gene3D" id="3.30.420.10">
    <property type="entry name" value="Ribonuclease H-like superfamily/Ribonuclease H"/>
    <property type="match status" value="1"/>
</dbReference>
<comment type="caution">
    <text evidence="1">The sequence shown here is derived from an EMBL/GenBank/DDBJ whole genome shotgun (WGS) entry which is preliminary data.</text>
</comment>
<dbReference type="PANTHER" id="PTHR47723:SF19">
    <property type="entry name" value="POLYNUCLEOTIDYL TRANSFERASE, RIBONUCLEASE H-LIKE SUPERFAMILY PROTEIN"/>
    <property type="match status" value="1"/>
</dbReference>
<evidence type="ECO:0000313" key="1">
    <source>
        <dbReference type="EMBL" id="KAL0313976.1"/>
    </source>
</evidence>
<dbReference type="InterPro" id="IPR012337">
    <property type="entry name" value="RNaseH-like_sf"/>
</dbReference>
<reference evidence="1" key="1">
    <citation type="submission" date="2020-06" db="EMBL/GenBank/DDBJ databases">
        <authorList>
            <person name="Li T."/>
            <person name="Hu X."/>
            <person name="Zhang T."/>
            <person name="Song X."/>
            <person name="Zhang H."/>
            <person name="Dai N."/>
            <person name="Sheng W."/>
            <person name="Hou X."/>
            <person name="Wei L."/>
        </authorList>
    </citation>
    <scope>NUCLEOTIDE SEQUENCE</scope>
    <source>
        <strain evidence="1">G01</strain>
        <tissue evidence="1">Leaf</tissue>
    </source>
</reference>
<dbReference type="InterPro" id="IPR053151">
    <property type="entry name" value="RNase_H-like"/>
</dbReference>
<accession>A0AAW2L8A1</accession>
<dbReference type="SUPFAM" id="SSF53098">
    <property type="entry name" value="Ribonuclease H-like"/>
    <property type="match status" value="1"/>
</dbReference>